<dbReference type="SUPFAM" id="SSF103473">
    <property type="entry name" value="MFS general substrate transporter"/>
    <property type="match status" value="1"/>
</dbReference>
<feature type="transmembrane region" description="Helical" evidence="7">
    <location>
        <begin position="36"/>
        <end position="54"/>
    </location>
</feature>
<dbReference type="PANTHER" id="PTHR23504:SF6">
    <property type="entry name" value="MULTIDRUG TRANSPORTER, PUTATIVE (AFU_ORTHOLOGUE AFUA_4G08740)-RELATED"/>
    <property type="match status" value="1"/>
</dbReference>
<keyword evidence="2" id="KW-0813">Transport</keyword>
<feature type="transmembrane region" description="Helical" evidence="7">
    <location>
        <begin position="193"/>
        <end position="212"/>
    </location>
</feature>
<evidence type="ECO:0000256" key="6">
    <source>
        <dbReference type="SAM" id="MobiDB-lite"/>
    </source>
</evidence>
<comment type="caution">
    <text evidence="8">The sequence shown here is derived from an EMBL/GenBank/DDBJ whole genome shotgun (WGS) entry which is preliminary data.</text>
</comment>
<evidence type="ECO:0000256" key="5">
    <source>
        <dbReference type="ARBA" id="ARBA00023136"/>
    </source>
</evidence>
<gene>
    <name evidence="8" type="ORF">CTRI78_v006539</name>
</gene>
<feature type="region of interest" description="Disordered" evidence="6">
    <location>
        <begin position="95"/>
        <end position="127"/>
    </location>
</feature>
<evidence type="ECO:0000256" key="3">
    <source>
        <dbReference type="ARBA" id="ARBA00022692"/>
    </source>
</evidence>
<evidence type="ECO:0000313" key="8">
    <source>
        <dbReference type="EMBL" id="TDZ54104.1"/>
    </source>
</evidence>
<feature type="transmembrane region" description="Helical" evidence="7">
    <location>
        <begin position="258"/>
        <end position="279"/>
    </location>
</feature>
<dbReference type="GO" id="GO:0016020">
    <property type="term" value="C:membrane"/>
    <property type="evidence" value="ECO:0007669"/>
    <property type="project" value="UniProtKB-SubCell"/>
</dbReference>
<keyword evidence="4 7" id="KW-1133">Transmembrane helix</keyword>
<evidence type="ECO:0000256" key="7">
    <source>
        <dbReference type="SAM" id="Phobius"/>
    </source>
</evidence>
<feature type="compositionally biased region" description="Basic and acidic residues" evidence="6">
    <location>
        <begin position="100"/>
        <end position="116"/>
    </location>
</feature>
<feature type="transmembrane region" description="Helical" evidence="7">
    <location>
        <begin position="291"/>
        <end position="311"/>
    </location>
</feature>
<evidence type="ECO:0000256" key="2">
    <source>
        <dbReference type="ARBA" id="ARBA00022448"/>
    </source>
</evidence>
<evidence type="ECO:0000256" key="4">
    <source>
        <dbReference type="ARBA" id="ARBA00022989"/>
    </source>
</evidence>
<sequence>MFSPLMAGQLADLAGKYPERFGNNAFLQAWPYAPPALLSGSFMIVAFFAVFFFLQETLEPLKGRYDPGIEFMKKVRVVVFGKTVIKASRVAQEEADDEEMSRMIPDDAEAGDRSSEEDQPSLKPTRPRPVLSLKRIFTRNMCLTLLAYAIQEYHITTYNTLWTSFLSDPVDTENRARLPFLFSGGAGMKPDRIMWSLFVVGILGLPTQLLIYPRINRRMGTLKMWRAFMLGMPVLYFVIPYIAAAPSTAAPPAGKEGFWVWFIIIVAQVMMVGTSTFVVPSQLVLTNLTHSSAFLLTGLVRSATSSLAGVIYSYGSSHNMTGLVWWIASGVAALGCLNSRIVKEGNGHEIWMTGDME</sequence>
<evidence type="ECO:0000313" key="9">
    <source>
        <dbReference type="Proteomes" id="UP000295703"/>
    </source>
</evidence>
<dbReference type="InterPro" id="IPR036259">
    <property type="entry name" value="MFS_trans_sf"/>
</dbReference>
<dbReference type="PANTHER" id="PTHR23504">
    <property type="entry name" value="MAJOR FACILITATOR SUPERFAMILY DOMAIN-CONTAINING PROTEIN 10"/>
    <property type="match status" value="1"/>
</dbReference>
<feature type="transmembrane region" description="Helical" evidence="7">
    <location>
        <begin position="323"/>
        <end position="342"/>
    </location>
</feature>
<reference evidence="8 9" key="1">
    <citation type="submission" date="2018-12" db="EMBL/GenBank/DDBJ databases">
        <title>Genome sequence and assembly of Colletotrichum trifolii.</title>
        <authorList>
            <person name="Gan P."/>
            <person name="Shirasu K."/>
        </authorList>
    </citation>
    <scope>NUCLEOTIDE SEQUENCE [LARGE SCALE GENOMIC DNA]</scope>
    <source>
        <strain evidence="8 9">543-2</strain>
    </source>
</reference>
<dbReference type="Gene3D" id="1.20.1250.20">
    <property type="entry name" value="MFS general substrate transporter like domains"/>
    <property type="match status" value="1"/>
</dbReference>
<protein>
    <submittedName>
        <fullName evidence="8">Putative membrane protein</fullName>
    </submittedName>
</protein>
<feature type="transmembrane region" description="Helical" evidence="7">
    <location>
        <begin position="136"/>
        <end position="155"/>
    </location>
</feature>
<organism evidence="8 9">
    <name type="scientific">Colletotrichum trifolii</name>
    <dbReference type="NCBI Taxonomy" id="5466"/>
    <lineage>
        <taxon>Eukaryota</taxon>
        <taxon>Fungi</taxon>
        <taxon>Dikarya</taxon>
        <taxon>Ascomycota</taxon>
        <taxon>Pezizomycotina</taxon>
        <taxon>Sordariomycetes</taxon>
        <taxon>Hypocreomycetidae</taxon>
        <taxon>Glomerellales</taxon>
        <taxon>Glomerellaceae</taxon>
        <taxon>Colletotrichum</taxon>
        <taxon>Colletotrichum orbiculare species complex</taxon>
    </lineage>
</organism>
<keyword evidence="3 7" id="KW-0812">Transmembrane</keyword>
<dbReference type="Proteomes" id="UP000295703">
    <property type="component" value="Unassembled WGS sequence"/>
</dbReference>
<accession>A0A4R8RCH7</accession>
<dbReference type="STRING" id="5466.A0A4R8RCH7"/>
<dbReference type="EMBL" id="RYZW01000062">
    <property type="protein sequence ID" value="TDZ54104.1"/>
    <property type="molecule type" value="Genomic_DNA"/>
</dbReference>
<keyword evidence="5 7" id="KW-0472">Membrane</keyword>
<keyword evidence="9" id="KW-1185">Reference proteome</keyword>
<comment type="subcellular location">
    <subcellularLocation>
        <location evidence="1">Membrane</location>
        <topology evidence="1">Multi-pass membrane protein</topology>
    </subcellularLocation>
</comment>
<feature type="transmembrane region" description="Helical" evidence="7">
    <location>
        <begin position="224"/>
        <end position="243"/>
    </location>
</feature>
<proteinExistence type="predicted"/>
<evidence type="ECO:0000256" key="1">
    <source>
        <dbReference type="ARBA" id="ARBA00004141"/>
    </source>
</evidence>
<name>A0A4R8RCH7_COLTR</name>
<dbReference type="AlphaFoldDB" id="A0A4R8RCH7"/>